<keyword evidence="3" id="KW-0326">Glycosidase</keyword>
<organism evidence="7">
    <name type="scientific">marine metagenome</name>
    <dbReference type="NCBI Taxonomy" id="408172"/>
    <lineage>
        <taxon>unclassified sequences</taxon>
        <taxon>metagenomes</taxon>
        <taxon>ecological metagenomes</taxon>
    </lineage>
</organism>
<dbReference type="InterPro" id="IPR001466">
    <property type="entry name" value="Beta-lactam-related"/>
</dbReference>
<dbReference type="PRINTS" id="PR00133">
    <property type="entry name" value="GLHYDRLASE3"/>
</dbReference>
<dbReference type="InterPro" id="IPR036962">
    <property type="entry name" value="Glyco_hydro_3_N_sf"/>
</dbReference>
<dbReference type="InterPro" id="IPR002772">
    <property type="entry name" value="Glyco_hydro_3_C"/>
</dbReference>
<accession>A0A381P0F7</accession>
<dbReference type="InterPro" id="IPR050226">
    <property type="entry name" value="NagZ_Beta-hexosaminidase"/>
</dbReference>
<evidence type="ECO:0000256" key="1">
    <source>
        <dbReference type="ARBA" id="ARBA00005336"/>
    </source>
</evidence>
<name>A0A381P0F7_9ZZZZ</name>
<sequence>MGILLTTLWYCTPPSPTIEVELKESTLSDLNIEEKVGQMFMVRYTGDFYRNDAGRFQKVKRLITERHLGGVITFVGSVHGTVANLNEFQSFPKIPLLVAADFERGVGQKIDGATLFPSNMAMAATGDPELSYEQGKITALEARAIGVHVTFSPVIDVNSNPENPIINFRSYGDSPEIVSKYGNAFIKGAQDHGLIACAKHFPGHGDTGVDSHSTLPVITSDEVTFRKIDLAPFKDAVDAGVKMMMIAHIAIPDMDESRLPATLSYKLNGQILREEFGFDGLIVTDAMEMGGITEAFWSAEAAIRTIEAGSDIVLLPIEYDTAIDGVISAVRSGRLSEERIDESVRKILQAKKNMGLWDKRTVSVKHARDILSGWQHTSSAAKAARKSITLVKDENDNIPIHVGASKKMSHILLATSEGMLSFSTPFRSAVSRLHGNVDSQFHYQSLSETQISEIVAETDSSDHILVSLLIRVAEFLGTFTIDSTHRELITRLQETGKPVVVVSFGSPYVSDVDEIGTYLAGYGYGSISMRAMANALFGGASITGTLPVDLSPSLLQGHGVKRIIGRPLAMSSEKIDFSAARSVLEKAVSDSIFPGASAIVLKEGKVVWTHQTGRHTYDPSSASVTAGTIYDLASLTKVVATTGVTMKLVAQKILPLDEPVKDFIPEFTGGGKEKVTIRHLLTHSAGLKPFDEYPLGSTADDILSDIIQRPLVYDPGEEYRYSDFGPILLAKICEKASGKVFEDLASSYIFKPLGMESTFFNPDSSVFGRVAPTEIDERYGRGLVHGIVHDERAWQLGGAAGHAGLFSTVDDLAAYAQMMMDEGFYGGRRYFSRSIIEEFTRKQEMPTGSDRALGWDTRAKEGSWSGDYFSESSFGHTGFTGTSMWIDPVRRIGVILFTNRVHPTRERGGMTQVRRDFHNAVMEAILNKTSS</sequence>
<feature type="domain" description="Beta-lactamase-related" evidence="4">
    <location>
        <begin position="585"/>
        <end position="915"/>
    </location>
</feature>
<dbReference type="InterPro" id="IPR017853">
    <property type="entry name" value="GH"/>
</dbReference>
<gene>
    <name evidence="7" type="ORF">METZ01_LOCUS13250</name>
</gene>
<evidence type="ECO:0000259" key="6">
    <source>
        <dbReference type="Pfam" id="PF01915"/>
    </source>
</evidence>
<dbReference type="SUPFAM" id="SSF51445">
    <property type="entry name" value="(Trans)glycosidases"/>
    <property type="match status" value="1"/>
</dbReference>
<protein>
    <recommendedName>
        <fullName evidence="8">Beta-lactamase-related domain-containing protein</fullName>
    </recommendedName>
</protein>
<evidence type="ECO:0008006" key="8">
    <source>
        <dbReference type="Google" id="ProtNLM"/>
    </source>
</evidence>
<dbReference type="EMBL" id="UINC01000741">
    <property type="protein sequence ID" value="SUZ60396.1"/>
    <property type="molecule type" value="Genomic_DNA"/>
</dbReference>
<dbReference type="Gene3D" id="3.40.50.1700">
    <property type="entry name" value="Glycoside hydrolase family 3 C-terminal domain"/>
    <property type="match status" value="1"/>
</dbReference>
<dbReference type="SUPFAM" id="SSF56601">
    <property type="entry name" value="beta-lactamase/transpeptidase-like"/>
    <property type="match status" value="1"/>
</dbReference>
<feature type="domain" description="Glycoside hydrolase family 3 C-terminal" evidence="6">
    <location>
        <begin position="388"/>
        <end position="553"/>
    </location>
</feature>
<evidence type="ECO:0000256" key="3">
    <source>
        <dbReference type="ARBA" id="ARBA00023295"/>
    </source>
</evidence>
<evidence type="ECO:0000259" key="5">
    <source>
        <dbReference type="Pfam" id="PF00933"/>
    </source>
</evidence>
<dbReference type="Gene3D" id="3.40.710.10">
    <property type="entry name" value="DD-peptidase/beta-lactamase superfamily"/>
    <property type="match status" value="1"/>
</dbReference>
<dbReference type="InterPro" id="IPR001764">
    <property type="entry name" value="Glyco_hydro_3_N"/>
</dbReference>
<dbReference type="InterPro" id="IPR012338">
    <property type="entry name" value="Beta-lactam/transpept-like"/>
</dbReference>
<evidence type="ECO:0000259" key="4">
    <source>
        <dbReference type="Pfam" id="PF00144"/>
    </source>
</evidence>
<dbReference type="AlphaFoldDB" id="A0A381P0F7"/>
<dbReference type="PANTHER" id="PTHR30480:SF16">
    <property type="entry name" value="GLYCOSIDE HYDROLASE FAMILY 3 DOMAIN PROTEIN"/>
    <property type="match status" value="1"/>
</dbReference>
<evidence type="ECO:0000313" key="7">
    <source>
        <dbReference type="EMBL" id="SUZ60396.1"/>
    </source>
</evidence>
<feature type="domain" description="Glycoside hydrolase family 3 N-terminal" evidence="5">
    <location>
        <begin position="32"/>
        <end position="349"/>
    </location>
</feature>
<dbReference type="InterPro" id="IPR036881">
    <property type="entry name" value="Glyco_hydro_3_C_sf"/>
</dbReference>
<evidence type="ECO:0000256" key="2">
    <source>
        <dbReference type="ARBA" id="ARBA00022801"/>
    </source>
</evidence>
<proteinExistence type="inferred from homology"/>
<dbReference type="PANTHER" id="PTHR30480">
    <property type="entry name" value="BETA-HEXOSAMINIDASE-RELATED"/>
    <property type="match status" value="1"/>
</dbReference>
<comment type="similarity">
    <text evidence="1">Belongs to the glycosyl hydrolase 3 family.</text>
</comment>
<dbReference type="GO" id="GO:0005975">
    <property type="term" value="P:carbohydrate metabolic process"/>
    <property type="evidence" value="ECO:0007669"/>
    <property type="project" value="InterPro"/>
</dbReference>
<reference evidence="7" key="1">
    <citation type="submission" date="2018-05" db="EMBL/GenBank/DDBJ databases">
        <authorList>
            <person name="Lanie J.A."/>
            <person name="Ng W.-L."/>
            <person name="Kazmierczak K.M."/>
            <person name="Andrzejewski T.M."/>
            <person name="Davidsen T.M."/>
            <person name="Wayne K.J."/>
            <person name="Tettelin H."/>
            <person name="Glass J.I."/>
            <person name="Rusch D."/>
            <person name="Podicherti R."/>
            <person name="Tsui H.-C.T."/>
            <person name="Winkler M.E."/>
        </authorList>
    </citation>
    <scope>NUCLEOTIDE SEQUENCE</scope>
</reference>
<dbReference type="GO" id="GO:0004553">
    <property type="term" value="F:hydrolase activity, hydrolyzing O-glycosyl compounds"/>
    <property type="evidence" value="ECO:0007669"/>
    <property type="project" value="InterPro"/>
</dbReference>
<dbReference type="GO" id="GO:0009254">
    <property type="term" value="P:peptidoglycan turnover"/>
    <property type="evidence" value="ECO:0007669"/>
    <property type="project" value="TreeGrafter"/>
</dbReference>
<dbReference type="SUPFAM" id="SSF52279">
    <property type="entry name" value="Beta-D-glucan exohydrolase, C-terminal domain"/>
    <property type="match status" value="1"/>
</dbReference>
<dbReference type="Pfam" id="PF00933">
    <property type="entry name" value="Glyco_hydro_3"/>
    <property type="match status" value="1"/>
</dbReference>
<dbReference type="Pfam" id="PF01915">
    <property type="entry name" value="Glyco_hydro_3_C"/>
    <property type="match status" value="1"/>
</dbReference>
<keyword evidence="2" id="KW-0378">Hydrolase</keyword>
<dbReference type="Pfam" id="PF00144">
    <property type="entry name" value="Beta-lactamase"/>
    <property type="match status" value="1"/>
</dbReference>
<dbReference type="Gene3D" id="3.20.20.300">
    <property type="entry name" value="Glycoside hydrolase, family 3, N-terminal domain"/>
    <property type="match status" value="1"/>
</dbReference>